<evidence type="ECO:0000313" key="3">
    <source>
        <dbReference type="Proteomes" id="UP000008744"/>
    </source>
</evidence>
<sequence length="59" mass="6192">MAVSDAKRKTDMEKKIHSLAEGGAGVLPGAPTERTPTLNLGKVLEQIKSLGPLQGHGKE</sequence>
<reference evidence="2 3" key="1">
    <citation type="journal article" date="2007" name="Nature">
        <title>Evolution of genes and genomes on the Drosophila phylogeny.</title>
        <authorList>
            <consortium name="Drosophila 12 Genomes Consortium"/>
            <person name="Clark A.G."/>
            <person name="Eisen M.B."/>
            <person name="Smith D.R."/>
            <person name="Bergman C.M."/>
            <person name="Oliver B."/>
            <person name="Markow T.A."/>
            <person name="Kaufman T.C."/>
            <person name="Kellis M."/>
            <person name="Gelbart W."/>
            <person name="Iyer V.N."/>
            <person name="Pollard D.A."/>
            <person name="Sackton T.B."/>
            <person name="Larracuente A.M."/>
            <person name="Singh N.D."/>
            <person name="Abad J.P."/>
            <person name="Abt D.N."/>
            <person name="Adryan B."/>
            <person name="Aguade M."/>
            <person name="Akashi H."/>
            <person name="Anderson W.W."/>
            <person name="Aquadro C.F."/>
            <person name="Ardell D.H."/>
            <person name="Arguello R."/>
            <person name="Artieri C.G."/>
            <person name="Barbash D.A."/>
            <person name="Barker D."/>
            <person name="Barsanti P."/>
            <person name="Batterham P."/>
            <person name="Batzoglou S."/>
            <person name="Begun D."/>
            <person name="Bhutkar A."/>
            <person name="Blanco E."/>
            <person name="Bosak S.A."/>
            <person name="Bradley R.K."/>
            <person name="Brand A.D."/>
            <person name="Brent M.R."/>
            <person name="Brooks A.N."/>
            <person name="Brown R.H."/>
            <person name="Butlin R.K."/>
            <person name="Caggese C."/>
            <person name="Calvi B.R."/>
            <person name="Bernardo de Carvalho A."/>
            <person name="Caspi A."/>
            <person name="Castrezana S."/>
            <person name="Celniker S.E."/>
            <person name="Chang J.L."/>
            <person name="Chapple C."/>
            <person name="Chatterji S."/>
            <person name="Chinwalla A."/>
            <person name="Civetta A."/>
            <person name="Clifton S.W."/>
            <person name="Comeron J.M."/>
            <person name="Costello J.C."/>
            <person name="Coyne J.A."/>
            <person name="Daub J."/>
            <person name="David R.G."/>
            <person name="Delcher A.L."/>
            <person name="Delehaunty K."/>
            <person name="Do C.B."/>
            <person name="Ebling H."/>
            <person name="Edwards K."/>
            <person name="Eickbush T."/>
            <person name="Evans J.D."/>
            <person name="Filipski A."/>
            <person name="Findeiss S."/>
            <person name="Freyhult E."/>
            <person name="Fulton L."/>
            <person name="Fulton R."/>
            <person name="Garcia A.C."/>
            <person name="Gardiner A."/>
            <person name="Garfield D.A."/>
            <person name="Garvin B.E."/>
            <person name="Gibson G."/>
            <person name="Gilbert D."/>
            <person name="Gnerre S."/>
            <person name="Godfrey J."/>
            <person name="Good R."/>
            <person name="Gotea V."/>
            <person name="Gravely B."/>
            <person name="Greenberg A.J."/>
            <person name="Griffiths-Jones S."/>
            <person name="Gross S."/>
            <person name="Guigo R."/>
            <person name="Gustafson E.A."/>
            <person name="Haerty W."/>
            <person name="Hahn M.W."/>
            <person name="Halligan D.L."/>
            <person name="Halpern A.L."/>
            <person name="Halter G.M."/>
            <person name="Han M.V."/>
            <person name="Heger A."/>
            <person name="Hillier L."/>
            <person name="Hinrichs A.S."/>
            <person name="Holmes I."/>
            <person name="Hoskins R.A."/>
            <person name="Hubisz M.J."/>
            <person name="Hultmark D."/>
            <person name="Huntley M.A."/>
            <person name="Jaffe D.B."/>
            <person name="Jagadeeshan S."/>
            <person name="Jeck W.R."/>
            <person name="Johnson J."/>
            <person name="Jones C.D."/>
            <person name="Jordan W.C."/>
            <person name="Karpen G.H."/>
            <person name="Kataoka E."/>
            <person name="Keightley P.D."/>
            <person name="Kheradpour P."/>
            <person name="Kirkness E.F."/>
            <person name="Koerich L.B."/>
            <person name="Kristiansen K."/>
            <person name="Kudrna D."/>
            <person name="Kulathinal R.J."/>
            <person name="Kumar S."/>
            <person name="Kwok R."/>
            <person name="Lander E."/>
            <person name="Langley C.H."/>
            <person name="Lapoint R."/>
            <person name="Lazzaro B.P."/>
            <person name="Lee S.J."/>
            <person name="Levesque L."/>
            <person name="Li R."/>
            <person name="Lin C.F."/>
            <person name="Lin M.F."/>
            <person name="Lindblad-Toh K."/>
            <person name="Llopart A."/>
            <person name="Long M."/>
            <person name="Low L."/>
            <person name="Lozovsky E."/>
            <person name="Lu J."/>
            <person name="Luo M."/>
            <person name="Machado C.A."/>
            <person name="Makalowski W."/>
            <person name="Marzo M."/>
            <person name="Matsuda M."/>
            <person name="Matzkin L."/>
            <person name="McAllister B."/>
            <person name="McBride C.S."/>
            <person name="McKernan B."/>
            <person name="McKernan K."/>
            <person name="Mendez-Lago M."/>
            <person name="Minx P."/>
            <person name="Mollenhauer M.U."/>
            <person name="Montooth K."/>
            <person name="Mount S.M."/>
            <person name="Mu X."/>
            <person name="Myers E."/>
            <person name="Negre B."/>
            <person name="Newfeld S."/>
            <person name="Nielsen R."/>
            <person name="Noor M.A."/>
            <person name="O'Grady P."/>
            <person name="Pachter L."/>
            <person name="Papaceit M."/>
            <person name="Parisi M.J."/>
            <person name="Parisi M."/>
            <person name="Parts L."/>
            <person name="Pedersen J.S."/>
            <person name="Pesole G."/>
            <person name="Phillippy A.M."/>
            <person name="Ponting C.P."/>
            <person name="Pop M."/>
            <person name="Porcelli D."/>
            <person name="Powell J.R."/>
            <person name="Prohaska S."/>
            <person name="Pruitt K."/>
            <person name="Puig M."/>
            <person name="Quesneville H."/>
            <person name="Ram K.R."/>
            <person name="Rand D."/>
            <person name="Rasmussen M.D."/>
            <person name="Reed L.K."/>
            <person name="Reenan R."/>
            <person name="Reily A."/>
            <person name="Remington K.A."/>
            <person name="Rieger T.T."/>
            <person name="Ritchie M.G."/>
            <person name="Robin C."/>
            <person name="Rogers Y.H."/>
            <person name="Rohde C."/>
            <person name="Rozas J."/>
            <person name="Rubenfield M.J."/>
            <person name="Ruiz A."/>
            <person name="Russo S."/>
            <person name="Salzberg S.L."/>
            <person name="Sanchez-Gracia A."/>
            <person name="Saranga D.J."/>
            <person name="Sato H."/>
            <person name="Schaeffer S.W."/>
            <person name="Schatz M.C."/>
            <person name="Schlenke T."/>
            <person name="Schwartz R."/>
            <person name="Segarra C."/>
            <person name="Singh R.S."/>
            <person name="Sirot L."/>
            <person name="Sirota M."/>
            <person name="Sisneros N.B."/>
            <person name="Smith C.D."/>
            <person name="Smith T.F."/>
            <person name="Spieth J."/>
            <person name="Stage D.E."/>
            <person name="Stark A."/>
            <person name="Stephan W."/>
            <person name="Strausberg R.L."/>
            <person name="Strempel S."/>
            <person name="Sturgill D."/>
            <person name="Sutton G."/>
            <person name="Sutton G.G."/>
            <person name="Tao W."/>
            <person name="Teichmann S."/>
            <person name="Tobari Y.N."/>
            <person name="Tomimura Y."/>
            <person name="Tsolas J.M."/>
            <person name="Valente V.L."/>
            <person name="Venter E."/>
            <person name="Venter J.C."/>
            <person name="Vicario S."/>
            <person name="Vieira F.G."/>
            <person name="Vilella A.J."/>
            <person name="Villasante A."/>
            <person name="Walenz B."/>
            <person name="Wang J."/>
            <person name="Wasserman M."/>
            <person name="Watts T."/>
            <person name="Wilson D."/>
            <person name="Wilson R.K."/>
            <person name="Wing R.A."/>
            <person name="Wolfner M.F."/>
            <person name="Wong A."/>
            <person name="Wong G.K."/>
            <person name="Wu C.I."/>
            <person name="Wu G."/>
            <person name="Yamamoto D."/>
            <person name="Yang H.P."/>
            <person name="Yang S.P."/>
            <person name="Yorke J.A."/>
            <person name="Yoshida K."/>
            <person name="Zdobnov E."/>
            <person name="Zhang P."/>
            <person name="Zhang Y."/>
            <person name="Zimin A.V."/>
            <person name="Baldwin J."/>
            <person name="Abdouelleil A."/>
            <person name="Abdulkadir J."/>
            <person name="Abebe A."/>
            <person name="Abera B."/>
            <person name="Abreu J."/>
            <person name="Acer S.C."/>
            <person name="Aftuck L."/>
            <person name="Alexander A."/>
            <person name="An P."/>
            <person name="Anderson E."/>
            <person name="Anderson S."/>
            <person name="Arachi H."/>
            <person name="Azer M."/>
            <person name="Bachantsang P."/>
            <person name="Barry A."/>
            <person name="Bayul T."/>
            <person name="Berlin A."/>
            <person name="Bessette D."/>
            <person name="Bloom T."/>
            <person name="Blye J."/>
            <person name="Boguslavskiy L."/>
            <person name="Bonnet C."/>
            <person name="Boukhgalter B."/>
            <person name="Bourzgui I."/>
            <person name="Brown A."/>
            <person name="Cahill P."/>
            <person name="Channer S."/>
            <person name="Cheshatsang Y."/>
            <person name="Chuda L."/>
            <person name="Citroen M."/>
            <person name="Collymore A."/>
            <person name="Cooke P."/>
            <person name="Costello M."/>
            <person name="D'Aco K."/>
            <person name="Daza R."/>
            <person name="De Haan G."/>
            <person name="DeGray S."/>
            <person name="DeMaso C."/>
            <person name="Dhargay N."/>
            <person name="Dooley K."/>
            <person name="Dooley E."/>
            <person name="Doricent M."/>
            <person name="Dorje P."/>
            <person name="Dorjee K."/>
            <person name="Dupes A."/>
            <person name="Elong R."/>
            <person name="Falk J."/>
            <person name="Farina A."/>
            <person name="Faro S."/>
            <person name="Ferguson D."/>
            <person name="Fisher S."/>
            <person name="Foley C.D."/>
            <person name="Franke A."/>
            <person name="Friedrich D."/>
            <person name="Gadbois L."/>
            <person name="Gearin G."/>
            <person name="Gearin C.R."/>
            <person name="Giannoukos G."/>
            <person name="Goode T."/>
            <person name="Graham J."/>
            <person name="Grandbois E."/>
            <person name="Grewal S."/>
            <person name="Gyaltsen K."/>
            <person name="Hafez N."/>
            <person name="Hagos B."/>
            <person name="Hall J."/>
            <person name="Henson C."/>
            <person name="Hollinger A."/>
            <person name="Honan T."/>
            <person name="Huard M.D."/>
            <person name="Hughes L."/>
            <person name="Hurhula B."/>
            <person name="Husby M.E."/>
            <person name="Kamat A."/>
            <person name="Kanga B."/>
            <person name="Kashin S."/>
            <person name="Khazanovich D."/>
            <person name="Kisner P."/>
            <person name="Lance K."/>
            <person name="Lara M."/>
            <person name="Lee W."/>
            <person name="Lennon N."/>
            <person name="Letendre F."/>
            <person name="LeVine R."/>
            <person name="Lipovsky A."/>
            <person name="Liu X."/>
            <person name="Liu J."/>
            <person name="Liu S."/>
            <person name="Lokyitsang T."/>
            <person name="Lokyitsang Y."/>
            <person name="Lubonja R."/>
            <person name="Lui A."/>
            <person name="MacDonald P."/>
            <person name="Magnisalis V."/>
            <person name="Maru K."/>
            <person name="Matthews C."/>
            <person name="McCusker W."/>
            <person name="McDonough S."/>
            <person name="Mehta T."/>
            <person name="Meldrim J."/>
            <person name="Meneus L."/>
            <person name="Mihai O."/>
            <person name="Mihalev A."/>
            <person name="Mihova T."/>
            <person name="Mittelman R."/>
            <person name="Mlenga V."/>
            <person name="Montmayeur A."/>
            <person name="Mulrain L."/>
            <person name="Navidi A."/>
            <person name="Naylor J."/>
            <person name="Negash T."/>
            <person name="Nguyen T."/>
            <person name="Nguyen N."/>
            <person name="Nicol R."/>
            <person name="Norbu C."/>
            <person name="Norbu N."/>
            <person name="Novod N."/>
            <person name="O'Neill B."/>
            <person name="Osman S."/>
            <person name="Markiewicz E."/>
            <person name="Oyono O.L."/>
            <person name="Patti C."/>
            <person name="Phunkhang P."/>
            <person name="Pierre F."/>
            <person name="Priest M."/>
            <person name="Raghuraman S."/>
            <person name="Rege F."/>
            <person name="Reyes R."/>
            <person name="Rise C."/>
            <person name="Rogov P."/>
            <person name="Ross K."/>
            <person name="Ryan E."/>
            <person name="Settipalli S."/>
            <person name="Shea T."/>
            <person name="Sherpa N."/>
            <person name="Shi L."/>
            <person name="Shih D."/>
            <person name="Sparrow T."/>
            <person name="Spaulding J."/>
            <person name="Stalker J."/>
            <person name="Stange-Thomann N."/>
            <person name="Stavropoulos S."/>
            <person name="Stone C."/>
            <person name="Strader C."/>
            <person name="Tesfaye S."/>
            <person name="Thomson T."/>
            <person name="Thoulutsang Y."/>
            <person name="Thoulutsang D."/>
            <person name="Topham K."/>
            <person name="Topping I."/>
            <person name="Tsamla T."/>
            <person name="Vassiliev H."/>
            <person name="Vo A."/>
            <person name="Wangchuk T."/>
            <person name="Wangdi T."/>
            <person name="Weiand M."/>
            <person name="Wilkinson J."/>
            <person name="Wilson A."/>
            <person name="Yadav S."/>
            <person name="Young G."/>
            <person name="Yu Q."/>
            <person name="Zembek L."/>
            <person name="Zhong D."/>
            <person name="Zimmer A."/>
            <person name="Zwirko Z."/>
            <person name="Jaffe D.B."/>
            <person name="Alvarez P."/>
            <person name="Brockman W."/>
            <person name="Butler J."/>
            <person name="Chin C."/>
            <person name="Gnerre S."/>
            <person name="Grabherr M."/>
            <person name="Kleber M."/>
            <person name="Mauceli E."/>
            <person name="MacCallum I."/>
        </authorList>
    </citation>
    <scope>NUCLEOTIDE SEQUENCE [LARGE SCALE GENOMIC DNA]</scope>
    <source>
        <strain evidence="3">MSH-3 / Tucson 14011-0111.49</strain>
    </source>
</reference>
<proteinExistence type="predicted"/>
<protein>
    <submittedName>
        <fullName evidence="2">GL12661</fullName>
    </submittedName>
</protein>
<dbReference type="EMBL" id="CH479206">
    <property type="protein sequence ID" value="EDW30942.1"/>
    <property type="molecule type" value="Genomic_DNA"/>
</dbReference>
<feature type="region of interest" description="Disordered" evidence="1">
    <location>
        <begin position="1"/>
        <end position="34"/>
    </location>
</feature>
<accession>B4H3K2</accession>
<dbReference type="Proteomes" id="UP000008744">
    <property type="component" value="Unassembled WGS sequence"/>
</dbReference>
<name>B4H3K2_DROPE</name>
<evidence type="ECO:0000313" key="2">
    <source>
        <dbReference type="EMBL" id="EDW30942.1"/>
    </source>
</evidence>
<dbReference type="AlphaFoldDB" id="B4H3K2"/>
<feature type="compositionally biased region" description="Basic and acidic residues" evidence="1">
    <location>
        <begin position="1"/>
        <end position="18"/>
    </location>
</feature>
<dbReference type="HOGENOM" id="CLU_2963219_0_0_1"/>
<gene>
    <name evidence="2" type="primary">Dper\GL12661</name>
    <name evidence="2" type="ORF">Dper_GL12661</name>
</gene>
<evidence type="ECO:0000256" key="1">
    <source>
        <dbReference type="SAM" id="MobiDB-lite"/>
    </source>
</evidence>
<organism evidence="3">
    <name type="scientific">Drosophila persimilis</name>
    <name type="common">Fruit fly</name>
    <dbReference type="NCBI Taxonomy" id="7234"/>
    <lineage>
        <taxon>Eukaryota</taxon>
        <taxon>Metazoa</taxon>
        <taxon>Ecdysozoa</taxon>
        <taxon>Arthropoda</taxon>
        <taxon>Hexapoda</taxon>
        <taxon>Insecta</taxon>
        <taxon>Pterygota</taxon>
        <taxon>Neoptera</taxon>
        <taxon>Endopterygota</taxon>
        <taxon>Diptera</taxon>
        <taxon>Brachycera</taxon>
        <taxon>Muscomorpha</taxon>
        <taxon>Ephydroidea</taxon>
        <taxon>Drosophilidae</taxon>
        <taxon>Drosophila</taxon>
        <taxon>Sophophora</taxon>
    </lineage>
</organism>
<keyword evidence="3" id="KW-1185">Reference proteome</keyword>